<protein>
    <submittedName>
        <fullName evidence="8">ATP-dependent RNA helicase RhlE</fullName>
        <ecNumber evidence="8">3.6.4.13</ecNumber>
    </submittedName>
</protein>
<dbReference type="PANTHER" id="PTHR47959">
    <property type="entry name" value="ATP-DEPENDENT RNA HELICASE RHLE-RELATED"/>
    <property type="match status" value="1"/>
</dbReference>
<dbReference type="Pfam" id="PF00270">
    <property type="entry name" value="DEAD"/>
    <property type="match status" value="1"/>
</dbReference>
<feature type="domain" description="DEAD-box RNA helicase Q" evidence="7">
    <location>
        <begin position="1"/>
        <end position="29"/>
    </location>
</feature>
<dbReference type="Gene3D" id="3.40.50.300">
    <property type="entry name" value="P-loop containing nucleotide triphosphate hydrolases"/>
    <property type="match status" value="1"/>
</dbReference>
<sequence length="85" mass="9073">MSFDSLGLNPDILRAVAEQGYVEPTPIQQQAIPAVLQGRDLMASAQTGTGKTAGFTLPLLQRLIQNEPHAKGRRPGARADPDPDP</sequence>
<evidence type="ECO:0000256" key="3">
    <source>
        <dbReference type="ARBA" id="ARBA00022806"/>
    </source>
</evidence>
<keyword evidence="2 8" id="KW-0378">Hydrolase</keyword>
<dbReference type="AlphaFoldDB" id="A0A378AGT9"/>
<keyword evidence="4" id="KW-0067">ATP-binding</keyword>
<dbReference type="InterPro" id="IPR027417">
    <property type="entry name" value="P-loop_NTPase"/>
</dbReference>
<keyword evidence="3 8" id="KW-0347">Helicase</keyword>
<evidence type="ECO:0000256" key="1">
    <source>
        <dbReference type="ARBA" id="ARBA00022741"/>
    </source>
</evidence>
<dbReference type="GO" id="GO:0005829">
    <property type="term" value="C:cytosol"/>
    <property type="evidence" value="ECO:0007669"/>
    <property type="project" value="TreeGrafter"/>
</dbReference>
<feature type="region of interest" description="Disordered" evidence="6">
    <location>
        <begin position="65"/>
        <end position="85"/>
    </location>
</feature>
<dbReference type="GO" id="GO:0003676">
    <property type="term" value="F:nucleic acid binding"/>
    <property type="evidence" value="ECO:0007669"/>
    <property type="project" value="InterPro"/>
</dbReference>
<evidence type="ECO:0000313" key="8">
    <source>
        <dbReference type="EMBL" id="STV08932.1"/>
    </source>
</evidence>
<dbReference type="EMBL" id="UGMN01000004">
    <property type="protein sequence ID" value="STV08932.1"/>
    <property type="molecule type" value="Genomic_DNA"/>
</dbReference>
<dbReference type="SUPFAM" id="SSF52540">
    <property type="entry name" value="P-loop containing nucleoside triphosphate hydrolases"/>
    <property type="match status" value="1"/>
</dbReference>
<dbReference type="InterPro" id="IPR050079">
    <property type="entry name" value="DEAD_box_RNA_helicase"/>
</dbReference>
<dbReference type="GO" id="GO:0003724">
    <property type="term" value="F:RNA helicase activity"/>
    <property type="evidence" value="ECO:0007669"/>
    <property type="project" value="UniProtKB-EC"/>
</dbReference>
<evidence type="ECO:0000313" key="9">
    <source>
        <dbReference type="Proteomes" id="UP000254387"/>
    </source>
</evidence>
<evidence type="ECO:0000256" key="2">
    <source>
        <dbReference type="ARBA" id="ARBA00022801"/>
    </source>
</evidence>
<accession>A0A378AGT9</accession>
<evidence type="ECO:0000256" key="4">
    <source>
        <dbReference type="ARBA" id="ARBA00022840"/>
    </source>
</evidence>
<keyword evidence="1" id="KW-0547">Nucleotide-binding</keyword>
<dbReference type="EC" id="3.6.4.13" evidence="8"/>
<proteinExistence type="predicted"/>
<dbReference type="InterPro" id="IPR014014">
    <property type="entry name" value="RNA_helicase_DEAD_Q_motif"/>
</dbReference>
<evidence type="ECO:0000259" key="7">
    <source>
        <dbReference type="PROSITE" id="PS51195"/>
    </source>
</evidence>
<name>A0A378AGT9_KLEPN</name>
<dbReference type="InterPro" id="IPR011545">
    <property type="entry name" value="DEAD/DEAH_box_helicase_dom"/>
</dbReference>
<organism evidence="8 9">
    <name type="scientific">Klebsiella pneumoniae</name>
    <dbReference type="NCBI Taxonomy" id="573"/>
    <lineage>
        <taxon>Bacteria</taxon>
        <taxon>Pseudomonadati</taxon>
        <taxon>Pseudomonadota</taxon>
        <taxon>Gammaproteobacteria</taxon>
        <taxon>Enterobacterales</taxon>
        <taxon>Enterobacteriaceae</taxon>
        <taxon>Klebsiella/Raoultella group</taxon>
        <taxon>Klebsiella</taxon>
        <taxon>Klebsiella pneumoniae complex</taxon>
    </lineage>
</organism>
<dbReference type="GO" id="GO:0005524">
    <property type="term" value="F:ATP binding"/>
    <property type="evidence" value="ECO:0007669"/>
    <property type="project" value="UniProtKB-KW"/>
</dbReference>
<gene>
    <name evidence="8" type="primary">rhlE_2</name>
    <name evidence="8" type="ORF">NCTC5053_02286</name>
</gene>
<evidence type="ECO:0000256" key="6">
    <source>
        <dbReference type="SAM" id="MobiDB-lite"/>
    </source>
</evidence>
<feature type="short sequence motif" description="Q motif" evidence="5">
    <location>
        <begin position="1"/>
        <end position="29"/>
    </location>
</feature>
<dbReference type="Proteomes" id="UP000254387">
    <property type="component" value="Unassembled WGS sequence"/>
</dbReference>
<dbReference type="GO" id="GO:0016787">
    <property type="term" value="F:hydrolase activity"/>
    <property type="evidence" value="ECO:0007669"/>
    <property type="project" value="UniProtKB-KW"/>
</dbReference>
<evidence type="ECO:0000256" key="5">
    <source>
        <dbReference type="PROSITE-ProRule" id="PRU00552"/>
    </source>
</evidence>
<dbReference type="PANTHER" id="PTHR47959:SF13">
    <property type="entry name" value="ATP-DEPENDENT RNA HELICASE RHLE"/>
    <property type="match status" value="1"/>
</dbReference>
<dbReference type="PROSITE" id="PS51195">
    <property type="entry name" value="Q_MOTIF"/>
    <property type="match status" value="1"/>
</dbReference>
<reference evidence="8 9" key="1">
    <citation type="submission" date="2018-06" db="EMBL/GenBank/DDBJ databases">
        <authorList>
            <consortium name="Pathogen Informatics"/>
            <person name="Doyle S."/>
        </authorList>
    </citation>
    <scope>NUCLEOTIDE SEQUENCE [LARGE SCALE GENOMIC DNA]</scope>
    <source>
        <strain evidence="8 9">NCTC5053</strain>
    </source>
</reference>